<gene>
    <name evidence="1" type="ORF">LDAN0321_LOCUS17399</name>
</gene>
<reference evidence="1" key="1">
    <citation type="submission" date="2021-01" db="EMBL/GenBank/DDBJ databases">
        <authorList>
            <person name="Corre E."/>
            <person name="Pelletier E."/>
            <person name="Niang G."/>
            <person name="Scheremetjew M."/>
            <person name="Finn R."/>
            <person name="Kale V."/>
            <person name="Holt S."/>
            <person name="Cochrane G."/>
            <person name="Meng A."/>
            <person name="Brown T."/>
            <person name="Cohen L."/>
        </authorList>
    </citation>
    <scope>NUCLEOTIDE SEQUENCE</scope>
    <source>
        <strain evidence="1">B650</strain>
    </source>
</reference>
<protein>
    <recommendedName>
        <fullName evidence="2">DDE Tnp4 domain-containing protein</fullName>
    </recommendedName>
</protein>
<proteinExistence type="predicted"/>
<organism evidence="1">
    <name type="scientific">Leptocylindrus danicus</name>
    <dbReference type="NCBI Taxonomy" id="163516"/>
    <lineage>
        <taxon>Eukaryota</taxon>
        <taxon>Sar</taxon>
        <taxon>Stramenopiles</taxon>
        <taxon>Ochrophyta</taxon>
        <taxon>Bacillariophyta</taxon>
        <taxon>Coscinodiscophyceae</taxon>
        <taxon>Chaetocerotophycidae</taxon>
        <taxon>Leptocylindrales</taxon>
        <taxon>Leptocylindraceae</taxon>
        <taxon>Leptocylindrus</taxon>
    </lineage>
</organism>
<evidence type="ECO:0008006" key="2">
    <source>
        <dbReference type="Google" id="ProtNLM"/>
    </source>
</evidence>
<name>A0A7S2PJG1_9STRA</name>
<dbReference type="EMBL" id="HBGY01028142">
    <property type="protein sequence ID" value="CAD9603214.1"/>
    <property type="molecule type" value="Transcribed_RNA"/>
</dbReference>
<sequence length="196" mass="22818">MSRWVQFSTEDALTRGLQHIEKPRNRGSNKLFRGTYGSEAKVVAYVWSFLGYLNRLPQKNTLNFEKFLFAFHHLKHYPTDEQGRVFTKLHQNTYSVWMRDFIFRIASLAPIIIKFHNRNRHATGEPYRTTVDGFDVHYFEDSTGRNPKKYSAKFNGPGLRWMVALSTANAEIVAIHGPELAGMKNDLQMFRESIKS</sequence>
<accession>A0A7S2PJG1</accession>
<evidence type="ECO:0000313" key="1">
    <source>
        <dbReference type="EMBL" id="CAD9603214.1"/>
    </source>
</evidence>
<dbReference type="AlphaFoldDB" id="A0A7S2PJG1"/>